<evidence type="ECO:0000256" key="2">
    <source>
        <dbReference type="SAM" id="SignalP"/>
    </source>
</evidence>
<keyword evidence="1" id="KW-1133">Transmembrane helix</keyword>
<feature type="transmembrane region" description="Helical" evidence="1">
    <location>
        <begin position="114"/>
        <end position="139"/>
    </location>
</feature>
<gene>
    <name evidence="3" type="ORF">PIB30_068786</name>
</gene>
<keyword evidence="2" id="KW-0732">Signal</keyword>
<organism evidence="3 4">
    <name type="scientific">Stylosanthes scabra</name>
    <dbReference type="NCBI Taxonomy" id="79078"/>
    <lineage>
        <taxon>Eukaryota</taxon>
        <taxon>Viridiplantae</taxon>
        <taxon>Streptophyta</taxon>
        <taxon>Embryophyta</taxon>
        <taxon>Tracheophyta</taxon>
        <taxon>Spermatophyta</taxon>
        <taxon>Magnoliopsida</taxon>
        <taxon>eudicotyledons</taxon>
        <taxon>Gunneridae</taxon>
        <taxon>Pentapetalae</taxon>
        <taxon>rosids</taxon>
        <taxon>fabids</taxon>
        <taxon>Fabales</taxon>
        <taxon>Fabaceae</taxon>
        <taxon>Papilionoideae</taxon>
        <taxon>50 kb inversion clade</taxon>
        <taxon>dalbergioids sensu lato</taxon>
        <taxon>Dalbergieae</taxon>
        <taxon>Pterocarpus clade</taxon>
        <taxon>Stylosanthes</taxon>
    </lineage>
</organism>
<keyword evidence="1" id="KW-0472">Membrane</keyword>
<comment type="caution">
    <text evidence="3">The sequence shown here is derived from an EMBL/GenBank/DDBJ whole genome shotgun (WGS) entry which is preliminary data.</text>
</comment>
<accession>A0ABU6TMT3</accession>
<feature type="signal peptide" evidence="2">
    <location>
        <begin position="1"/>
        <end position="23"/>
    </location>
</feature>
<sequence length="178" mass="19602">MARLLIAVVIGLLVALSTPAASARPCRTFLISSYTFSLPSSDDPSLPSTATITSITEIHTIRSFPAKVFFKRAIRDSTVVVTEARRSSTRTRPAAILGFPAEEFGSLRDRTKDLLAVFAALLFGVGCGTLTAAATYLVWSLFSRRHDYRYDDYVDEEEDEKINSSKKLGYVKIPEAET</sequence>
<keyword evidence="1" id="KW-0812">Transmembrane</keyword>
<dbReference type="PANTHER" id="PTHR35107:SF2">
    <property type="entry name" value="EXPRESSED PROTEIN"/>
    <property type="match status" value="1"/>
</dbReference>
<name>A0ABU6TMT3_9FABA</name>
<evidence type="ECO:0000313" key="3">
    <source>
        <dbReference type="EMBL" id="MED6150081.1"/>
    </source>
</evidence>
<evidence type="ECO:0000313" key="4">
    <source>
        <dbReference type="Proteomes" id="UP001341840"/>
    </source>
</evidence>
<evidence type="ECO:0000256" key="1">
    <source>
        <dbReference type="SAM" id="Phobius"/>
    </source>
</evidence>
<proteinExistence type="predicted"/>
<keyword evidence="4" id="KW-1185">Reference proteome</keyword>
<dbReference type="PANTHER" id="PTHR35107">
    <property type="entry name" value="EXPRESSED PROTEIN"/>
    <property type="match status" value="1"/>
</dbReference>
<dbReference type="Proteomes" id="UP001341840">
    <property type="component" value="Unassembled WGS sequence"/>
</dbReference>
<dbReference type="EMBL" id="JASCZI010091364">
    <property type="protein sequence ID" value="MED6150081.1"/>
    <property type="molecule type" value="Genomic_DNA"/>
</dbReference>
<reference evidence="3 4" key="1">
    <citation type="journal article" date="2023" name="Plants (Basel)">
        <title>Bridging the Gap: Combining Genomics and Transcriptomics Approaches to Understand Stylosanthes scabra, an Orphan Legume from the Brazilian Caatinga.</title>
        <authorList>
            <person name="Ferreira-Neto J.R.C."/>
            <person name="da Silva M.D."/>
            <person name="Binneck E."/>
            <person name="de Melo N.F."/>
            <person name="da Silva R.H."/>
            <person name="de Melo A.L.T.M."/>
            <person name="Pandolfi V."/>
            <person name="Bustamante F.O."/>
            <person name="Brasileiro-Vidal A.C."/>
            <person name="Benko-Iseppon A.M."/>
        </authorList>
    </citation>
    <scope>NUCLEOTIDE SEQUENCE [LARGE SCALE GENOMIC DNA]</scope>
    <source>
        <tissue evidence="3">Leaves</tissue>
    </source>
</reference>
<protein>
    <submittedName>
        <fullName evidence="3">Uncharacterized protein</fullName>
    </submittedName>
</protein>
<feature type="chain" id="PRO_5045726476" evidence="2">
    <location>
        <begin position="24"/>
        <end position="178"/>
    </location>
</feature>